<dbReference type="OrthoDB" id="197925at2759"/>
<feature type="chain" id="PRO_5040170247" description="YHYH domain-containing protein" evidence="2">
    <location>
        <begin position="18"/>
        <end position="247"/>
    </location>
</feature>
<dbReference type="PROSITE" id="PS00187">
    <property type="entry name" value="TPP_ENZYMES"/>
    <property type="match status" value="1"/>
</dbReference>
<organism evidence="4 5">
    <name type="scientific">Holothuria leucospilota</name>
    <name type="common">Black long sea cucumber</name>
    <name type="synonym">Mertensiothuria leucospilota</name>
    <dbReference type="NCBI Taxonomy" id="206669"/>
    <lineage>
        <taxon>Eukaryota</taxon>
        <taxon>Metazoa</taxon>
        <taxon>Echinodermata</taxon>
        <taxon>Eleutherozoa</taxon>
        <taxon>Echinozoa</taxon>
        <taxon>Holothuroidea</taxon>
        <taxon>Aspidochirotacea</taxon>
        <taxon>Aspidochirotida</taxon>
        <taxon>Holothuriidae</taxon>
        <taxon>Holothuria</taxon>
    </lineage>
</organism>
<feature type="signal peptide" evidence="2">
    <location>
        <begin position="1"/>
        <end position="17"/>
    </location>
</feature>
<feature type="domain" description="YHYH" evidence="3">
    <location>
        <begin position="83"/>
        <end position="177"/>
    </location>
</feature>
<name>A0A9Q1H7A5_HOLLE</name>
<proteinExistence type="predicted"/>
<dbReference type="InterPro" id="IPR025924">
    <property type="entry name" value="YHYH_dom"/>
</dbReference>
<dbReference type="GO" id="GO:0000287">
    <property type="term" value="F:magnesium ion binding"/>
    <property type="evidence" value="ECO:0007669"/>
    <property type="project" value="InterPro"/>
</dbReference>
<dbReference type="Proteomes" id="UP001152320">
    <property type="component" value="Chromosome 7"/>
</dbReference>
<dbReference type="InterPro" id="IPR000399">
    <property type="entry name" value="TPP-bd_CS"/>
</dbReference>
<comment type="caution">
    <text evidence="4">The sequence shown here is derived from an EMBL/GenBank/DDBJ whole genome shotgun (WGS) entry which is preliminary data.</text>
</comment>
<reference evidence="4" key="1">
    <citation type="submission" date="2021-10" db="EMBL/GenBank/DDBJ databases">
        <title>Tropical sea cucumber genome reveals ecological adaptation and Cuvierian tubules defense mechanism.</title>
        <authorList>
            <person name="Chen T."/>
        </authorList>
    </citation>
    <scope>NUCLEOTIDE SEQUENCE</scope>
    <source>
        <strain evidence="4">Nanhai2018</strain>
        <tissue evidence="4">Muscle</tissue>
    </source>
</reference>
<sequence length="247" mass="26789">MYFVLVTFACLCNVAFSLTADEMANFGSITPFYESNTGIQGYVYVEEDGDYWRITANGIPDHDTGEFPGSGGSSSIVEQDYDYLVPQNPTVADEPTCLNPGAIGIAVNGVVFYNPWTSKGLDAVAKETFDVCDGHPNQRGVYHYHKMPSSCLFTIKEGTPSPLIGVALDGFGIYGPVDENGVTLTSEDLDECHGRYNNEGVYQYHTTSDFPYILGCYTGTPKVRNVLLTGDSCHFASEADENGSVAI</sequence>
<evidence type="ECO:0000313" key="5">
    <source>
        <dbReference type="Proteomes" id="UP001152320"/>
    </source>
</evidence>
<protein>
    <recommendedName>
        <fullName evidence="3">YHYH domain-containing protein</fullName>
    </recommendedName>
</protein>
<accession>A0A9Q1H7A5</accession>
<gene>
    <name evidence="4" type="ORF">HOLleu_15673</name>
</gene>
<dbReference type="Pfam" id="PF14240">
    <property type="entry name" value="YHYH"/>
    <property type="match status" value="1"/>
</dbReference>
<keyword evidence="2" id="KW-0732">Signal</keyword>
<dbReference type="PANTHER" id="PTHR30289">
    <property type="entry name" value="UNCHARACTERIZED PROTEIN YBCL-RELATED"/>
    <property type="match status" value="1"/>
</dbReference>
<keyword evidence="5" id="KW-1185">Reference proteome</keyword>
<dbReference type="PANTHER" id="PTHR30289:SF8">
    <property type="entry name" value="YHYH DOMAIN-CONTAINING PROTEIN"/>
    <property type="match status" value="1"/>
</dbReference>
<evidence type="ECO:0000313" key="4">
    <source>
        <dbReference type="EMBL" id="KAJ8038292.1"/>
    </source>
</evidence>
<keyword evidence="1" id="KW-0786">Thiamine pyrophosphate</keyword>
<evidence type="ECO:0000259" key="3">
    <source>
        <dbReference type="Pfam" id="PF14240"/>
    </source>
</evidence>
<evidence type="ECO:0000256" key="2">
    <source>
        <dbReference type="SAM" id="SignalP"/>
    </source>
</evidence>
<dbReference type="AlphaFoldDB" id="A0A9Q1H7A5"/>
<dbReference type="EMBL" id="JAIZAY010000007">
    <property type="protein sequence ID" value="KAJ8038292.1"/>
    <property type="molecule type" value="Genomic_DNA"/>
</dbReference>
<dbReference type="GO" id="GO:0030976">
    <property type="term" value="F:thiamine pyrophosphate binding"/>
    <property type="evidence" value="ECO:0007669"/>
    <property type="project" value="InterPro"/>
</dbReference>
<evidence type="ECO:0000256" key="1">
    <source>
        <dbReference type="ARBA" id="ARBA00023052"/>
    </source>
</evidence>